<feature type="compositionally biased region" description="Low complexity" evidence="1">
    <location>
        <begin position="1013"/>
        <end position="1031"/>
    </location>
</feature>
<dbReference type="OrthoDB" id="10692283at2759"/>
<feature type="region of interest" description="Disordered" evidence="1">
    <location>
        <begin position="481"/>
        <end position="579"/>
    </location>
</feature>
<evidence type="ECO:0000313" key="3">
    <source>
        <dbReference type="Proteomes" id="UP000232323"/>
    </source>
</evidence>
<name>A0A250X3W0_9CHLO</name>
<gene>
    <name evidence="2" type="ORF">CEUSTIGMA_g5211.t1</name>
</gene>
<feature type="compositionally biased region" description="Polar residues" evidence="1">
    <location>
        <begin position="637"/>
        <end position="650"/>
    </location>
</feature>
<proteinExistence type="predicted"/>
<reference evidence="2 3" key="1">
    <citation type="submission" date="2017-08" db="EMBL/GenBank/DDBJ databases">
        <title>Acidophilic green algal genome provides insights into adaptation to an acidic environment.</title>
        <authorList>
            <person name="Hirooka S."/>
            <person name="Hirose Y."/>
            <person name="Kanesaki Y."/>
            <person name="Higuchi S."/>
            <person name="Fujiwara T."/>
            <person name="Onuma R."/>
            <person name="Era A."/>
            <person name="Ohbayashi R."/>
            <person name="Uzuka A."/>
            <person name="Nozaki H."/>
            <person name="Yoshikawa H."/>
            <person name="Miyagishima S.Y."/>
        </authorList>
    </citation>
    <scope>NUCLEOTIDE SEQUENCE [LARGE SCALE GENOMIC DNA]</scope>
    <source>
        <strain evidence="2 3">NIES-2499</strain>
    </source>
</reference>
<feature type="compositionally biased region" description="Basic and acidic residues" evidence="1">
    <location>
        <begin position="506"/>
        <end position="568"/>
    </location>
</feature>
<feature type="compositionally biased region" description="Polar residues" evidence="1">
    <location>
        <begin position="485"/>
        <end position="501"/>
    </location>
</feature>
<feature type="compositionally biased region" description="Low complexity" evidence="1">
    <location>
        <begin position="624"/>
        <end position="636"/>
    </location>
</feature>
<dbReference type="EMBL" id="BEGY01000027">
    <property type="protein sequence ID" value="GAX77768.1"/>
    <property type="molecule type" value="Genomic_DNA"/>
</dbReference>
<dbReference type="Proteomes" id="UP000232323">
    <property type="component" value="Unassembled WGS sequence"/>
</dbReference>
<evidence type="ECO:0000256" key="1">
    <source>
        <dbReference type="SAM" id="MobiDB-lite"/>
    </source>
</evidence>
<sequence>MVRVWNNNSGRSCYDMDSSTGLRDILKRNSVFSGGRGPLKQTSVRRSLSNSSSLVVEDQQKKVLSSWGPSQPRVKLTTQQLGPEGHSFAGAALTRRLKTCNSPEELKLIITESSIEFNCIHVSASFSRLVNIQRHHRQHPPRKIQRRTYPQSTTASFQEVGLMLLHISHPMIPSLSHRHASHMLWATATLHVDIPPDTIHALLQQVLAVHHDHPQYVGRTPFQNHMYHPGSPNGQDLANVIWACATLHHHPHKKLMNRFEQLSLSLLKEQMSWNAKAKNDMQQGWGLKVDRHKAVQRTSHLFNSQPPFQTTELANILHGLSKLKHVPSSEWLQAFIAATLPILQNMQHLFSTPQTDSVDGPTYNGAPNSQRVSSQNMGTEPVCSAFDASQTVVCTLPALSGTVPSSNYPSLHPPMKGKVLPLQVSSIFDHSSLCSLLWASARMRHLIHKSETRLRLKVCLPHHGAQLHGLADADPCDQLEGSVGIQGTRTTEGERVSSSVEGAQGHGEKHDRDPGTAGHGEEHEPDPGTAGHGEEHDRDPGTAGHGEEHERDPGIAGHGEEHDRDPGTAHHRHHHSSWPPSQWIQQALETVSHQLPILSQQHLGSVLWAVSRLATPLSPSKAALQHQLSSQASSALTPPSVTDHSPSSALNPPALTPPSTSVRPSPSWMDSFLAAATQSLHSRRSFPSMIEAKHFAPGSLLGSSPSHLAQGSSLDDTAISRRDDSLWPEGAVSGFPLQALCNMLQALAQLQYRPSSFWLEQQLRASLLPGDQLFSTDANLHQTVRLDDQSTVIGSHSGSQSMKSFSGMSPHIATSLSLQDSLTLLRSCAQLSHRPSRQVLVGLQSAVCYNMQHASMHQLTTVGSALARLGVVPTLPFLKGFWACTLPHLKRIPPHELIPLLIAATQMQETYQKHLDAKQHVSGGAQFQSEHLHEDVQVKTQAQRHEQSTLLRTSPTSKIQSIIPKGWAAEAVQAVWLLISTDFSSTRPGTSSSHYDDHNTKALNNARSHNRLDSSSSSSSLHAVSAVSTTSQGPASSAAATGNRLLREWTPNPNQLSHLLWVLTKAPALGSQARHLHGPLLAAAKKLLPTLLTSSSTEYLALLPLRLALAGAKRKDDRCNFLTVLRGAGRQSLLGFMNTQQVRWFLCGIWAMGYQPGGPWMSFIADVLQDRPEVIWEAAQTKPKELLGLLRAILYCAGSTPTPIGGPASPKGSTAVHSALIRRPKPTDLAPQLLLMRPMLVSVIMWSTLASMRSKNVTSSQAFMLVMTLHRLMGRGVIVSLNTKQPPTEAMRFPSLTHQTSFFSTSCWWDELYISLQPHLPSMGGSKLSRILYCLAQLAQQDALQQMRNRSSDLDDEVVLTERLANDSSFRHPPPYWMEEALSCVAGDFKNMTASDVARLLCALVKLRRDVTGNWMQRLMLLVETRSAIFSIADHKLIQKAWLQLGASQHSVEGGQRH</sequence>
<feature type="region of interest" description="Disordered" evidence="1">
    <location>
        <begin position="1009"/>
        <end position="1039"/>
    </location>
</feature>
<protein>
    <submittedName>
        <fullName evidence="2">Uncharacterized protein</fullName>
    </submittedName>
</protein>
<feature type="region of interest" description="Disordered" evidence="1">
    <location>
        <begin position="624"/>
        <end position="663"/>
    </location>
</feature>
<accession>A0A250X3W0</accession>
<organism evidence="2 3">
    <name type="scientific">Chlamydomonas eustigma</name>
    <dbReference type="NCBI Taxonomy" id="1157962"/>
    <lineage>
        <taxon>Eukaryota</taxon>
        <taxon>Viridiplantae</taxon>
        <taxon>Chlorophyta</taxon>
        <taxon>core chlorophytes</taxon>
        <taxon>Chlorophyceae</taxon>
        <taxon>CS clade</taxon>
        <taxon>Chlamydomonadales</taxon>
        <taxon>Chlamydomonadaceae</taxon>
        <taxon>Chlamydomonas</taxon>
    </lineage>
</organism>
<keyword evidence="3" id="KW-1185">Reference proteome</keyword>
<comment type="caution">
    <text evidence="2">The sequence shown here is derived from an EMBL/GenBank/DDBJ whole genome shotgun (WGS) entry which is preliminary data.</text>
</comment>
<evidence type="ECO:0000313" key="2">
    <source>
        <dbReference type="EMBL" id="GAX77768.1"/>
    </source>
</evidence>